<dbReference type="Proteomes" id="UP000187203">
    <property type="component" value="Unassembled WGS sequence"/>
</dbReference>
<reference evidence="2" key="1">
    <citation type="submission" date="2013-09" db="EMBL/GenBank/DDBJ databases">
        <title>Corchorus olitorius genome sequencing.</title>
        <authorList>
            <person name="Alam M."/>
            <person name="Haque M.S."/>
            <person name="Islam M.S."/>
            <person name="Emdad E.M."/>
            <person name="Islam M.M."/>
            <person name="Ahmed B."/>
            <person name="Halim A."/>
            <person name="Hossen Q.M.M."/>
            <person name="Hossain M.Z."/>
            <person name="Ahmed R."/>
            <person name="Khan M.M."/>
            <person name="Islam R."/>
            <person name="Rashid M.M."/>
            <person name="Khan S.A."/>
            <person name="Rahman M.S."/>
            <person name="Alam M."/>
            <person name="Yahiya A.S."/>
            <person name="Khan M.S."/>
            <person name="Azam M.S."/>
            <person name="Haque T."/>
            <person name="Lashkar M.Z.H."/>
            <person name="Akhand A.I."/>
            <person name="Morshed G."/>
            <person name="Roy S."/>
            <person name="Uddin K.S."/>
            <person name="Rabeya T."/>
            <person name="Hossain A.S."/>
            <person name="Chowdhury A."/>
            <person name="Snigdha A.R."/>
            <person name="Mortoza M.S."/>
            <person name="Matin S.A."/>
            <person name="Hoque S.M.E."/>
            <person name="Islam M.K."/>
            <person name="Roy D.K."/>
            <person name="Haider R."/>
            <person name="Moosa M.M."/>
            <person name="Elias S.M."/>
            <person name="Hasan A.M."/>
            <person name="Jahan S."/>
            <person name="Shafiuddin M."/>
            <person name="Mahmood N."/>
            <person name="Shommy N.S."/>
        </authorList>
    </citation>
    <scope>NUCLEOTIDE SEQUENCE [LARGE SCALE GENOMIC DNA]</scope>
    <source>
        <strain evidence="2">cv. O-4</strain>
    </source>
</reference>
<dbReference type="EMBL" id="AWUE01017630">
    <property type="protein sequence ID" value="OMO86070.1"/>
    <property type="molecule type" value="Genomic_DNA"/>
</dbReference>
<organism evidence="1 2">
    <name type="scientific">Corchorus olitorius</name>
    <dbReference type="NCBI Taxonomy" id="93759"/>
    <lineage>
        <taxon>Eukaryota</taxon>
        <taxon>Viridiplantae</taxon>
        <taxon>Streptophyta</taxon>
        <taxon>Embryophyta</taxon>
        <taxon>Tracheophyta</taxon>
        <taxon>Spermatophyta</taxon>
        <taxon>Magnoliopsida</taxon>
        <taxon>eudicotyledons</taxon>
        <taxon>Gunneridae</taxon>
        <taxon>Pentapetalae</taxon>
        <taxon>rosids</taxon>
        <taxon>malvids</taxon>
        <taxon>Malvales</taxon>
        <taxon>Malvaceae</taxon>
        <taxon>Grewioideae</taxon>
        <taxon>Apeibeae</taxon>
        <taxon>Corchorus</taxon>
    </lineage>
</organism>
<evidence type="ECO:0000313" key="1">
    <source>
        <dbReference type="EMBL" id="OMO86070.1"/>
    </source>
</evidence>
<dbReference type="AlphaFoldDB" id="A0A1R3IU62"/>
<gene>
    <name evidence="1" type="ORF">COLO4_21323</name>
</gene>
<accession>A0A1R3IU62</accession>
<protein>
    <submittedName>
        <fullName evidence="1">Uncharacterized protein</fullName>
    </submittedName>
</protein>
<comment type="caution">
    <text evidence="1">The sequence shown here is derived from an EMBL/GenBank/DDBJ whole genome shotgun (WGS) entry which is preliminary data.</text>
</comment>
<sequence length="108" mass="12115">MVIFCADGSRENGIWIESKMSWLQNSVSLSLLLISALTIACRTEIDSDDHVPKCYFHCYHIYCHCLCLISIDPLLNLILCLISKPIPVTLNYCFGNCTFSSCSLYPSA</sequence>
<evidence type="ECO:0000313" key="2">
    <source>
        <dbReference type="Proteomes" id="UP000187203"/>
    </source>
</evidence>
<name>A0A1R3IU62_9ROSI</name>
<keyword evidence="2" id="KW-1185">Reference proteome</keyword>
<proteinExistence type="predicted"/>